<name>A0A485K8G1_9STRA</name>
<dbReference type="Pfam" id="PF01529">
    <property type="entry name" value="DHHC"/>
    <property type="match status" value="1"/>
</dbReference>
<dbReference type="EMBL" id="VJMH01000045">
    <property type="protein sequence ID" value="KAF0719836.1"/>
    <property type="molecule type" value="Genomic_DNA"/>
</dbReference>
<dbReference type="GO" id="GO:0005783">
    <property type="term" value="C:endoplasmic reticulum"/>
    <property type="evidence" value="ECO:0007669"/>
    <property type="project" value="TreeGrafter"/>
</dbReference>
<evidence type="ECO:0000256" key="5">
    <source>
        <dbReference type="ARBA" id="ARBA00022989"/>
    </source>
</evidence>
<evidence type="ECO:0000256" key="9">
    <source>
        <dbReference type="ARBA" id="ARBA00023315"/>
    </source>
</evidence>
<dbReference type="InterPro" id="IPR039859">
    <property type="entry name" value="PFA4/ZDH16/20/ERF2-like"/>
</dbReference>
<sequence length="367" mass="41828">MADSLSKASTVPLKKYKWAYRVGCPAIKLMLLCLLLEIPGSRLRITRRDKTWEWNWSELHMLLAIVAAATLSYYAVQGSDPGYVTEDMVRSIEGGDSLLNEYEFDDEDDLELSKAREIEYRKKKIQAMEATLAKEQELQDESAETTASVNVEAAKTMEFCTTCNLEPPLRAYHCAFCQRCVATFDHHCFCIGTCVGERNHCRFWWFLLLTSIEIYTCLGIVHSGFHTAPTIQVWLKANCMALVGVVFFWCFAFSAYSLFGFHSTFCSWSECLVYANTIVAFLMLTNSTTRELGKGPEKLAYLRGTRECDLPFSNGLCGNLGGFCCVRAGLRHPKDWTPQQWKPVGRIDRNSDRICDNLWENKYYSCC</sequence>
<evidence type="ECO:0000256" key="2">
    <source>
        <dbReference type="ARBA" id="ARBA00008574"/>
    </source>
</evidence>
<keyword evidence="4 10" id="KW-0812">Transmembrane</keyword>
<evidence type="ECO:0000313" key="14">
    <source>
        <dbReference type="Proteomes" id="UP000332933"/>
    </source>
</evidence>
<dbReference type="AlphaFoldDB" id="A0A485K8G1"/>
<protein>
    <recommendedName>
        <fullName evidence="10">Palmitoyltransferase</fullName>
        <ecNumber evidence="10">2.3.1.225</ecNumber>
    </recommendedName>
</protein>
<dbReference type="PANTHER" id="PTHR22883:SF301">
    <property type="entry name" value="PALMITOYLTRANSFERASE ZDHHC12"/>
    <property type="match status" value="1"/>
</dbReference>
<evidence type="ECO:0000313" key="12">
    <source>
        <dbReference type="EMBL" id="KAF0719836.1"/>
    </source>
</evidence>
<dbReference type="InterPro" id="IPR001594">
    <property type="entry name" value="Palmitoyltrfase_DHHC"/>
</dbReference>
<comment type="subcellular location">
    <subcellularLocation>
        <location evidence="1">Endomembrane system</location>
        <topology evidence="1">Multi-pass membrane protein</topology>
    </subcellularLocation>
</comment>
<dbReference type="GO" id="GO:0006612">
    <property type="term" value="P:protein targeting to membrane"/>
    <property type="evidence" value="ECO:0007669"/>
    <property type="project" value="TreeGrafter"/>
</dbReference>
<comment type="catalytic activity">
    <reaction evidence="10">
        <text>L-cysteinyl-[protein] + hexadecanoyl-CoA = S-hexadecanoyl-L-cysteinyl-[protein] + CoA</text>
        <dbReference type="Rhea" id="RHEA:36683"/>
        <dbReference type="Rhea" id="RHEA-COMP:10131"/>
        <dbReference type="Rhea" id="RHEA-COMP:11032"/>
        <dbReference type="ChEBI" id="CHEBI:29950"/>
        <dbReference type="ChEBI" id="CHEBI:57287"/>
        <dbReference type="ChEBI" id="CHEBI:57379"/>
        <dbReference type="ChEBI" id="CHEBI:74151"/>
        <dbReference type="EC" id="2.3.1.225"/>
    </reaction>
</comment>
<keyword evidence="3 10" id="KW-0808">Transferase</keyword>
<keyword evidence="7" id="KW-0564">Palmitate</keyword>
<dbReference type="GO" id="GO:0005794">
    <property type="term" value="C:Golgi apparatus"/>
    <property type="evidence" value="ECO:0007669"/>
    <property type="project" value="TreeGrafter"/>
</dbReference>
<reference evidence="12" key="2">
    <citation type="submission" date="2019-06" db="EMBL/GenBank/DDBJ databases">
        <title>Genomics analysis of Aphanomyces spp. identifies a new class of oomycete effector associated with host adaptation.</title>
        <authorList>
            <person name="Gaulin E."/>
        </authorList>
    </citation>
    <scope>NUCLEOTIDE SEQUENCE</scope>
    <source>
        <strain evidence="12">CBS 578.67</strain>
    </source>
</reference>
<dbReference type="OrthoDB" id="77018at2759"/>
<reference evidence="13 14" key="1">
    <citation type="submission" date="2019-03" db="EMBL/GenBank/DDBJ databases">
        <authorList>
            <person name="Gaulin E."/>
            <person name="Dumas B."/>
        </authorList>
    </citation>
    <scope>NUCLEOTIDE SEQUENCE [LARGE SCALE GENOMIC DNA]</scope>
    <source>
        <strain evidence="13">CBS 568.67</strain>
    </source>
</reference>
<evidence type="ECO:0000256" key="10">
    <source>
        <dbReference type="RuleBase" id="RU079119"/>
    </source>
</evidence>
<evidence type="ECO:0000256" key="3">
    <source>
        <dbReference type="ARBA" id="ARBA00022679"/>
    </source>
</evidence>
<proteinExistence type="inferred from homology"/>
<evidence type="ECO:0000256" key="8">
    <source>
        <dbReference type="ARBA" id="ARBA00023288"/>
    </source>
</evidence>
<comment type="domain">
    <text evidence="10">The DHHC domain is required for palmitoyltransferase activity.</text>
</comment>
<comment type="similarity">
    <text evidence="2 10">Belongs to the DHHC palmitoyltransferase family.</text>
</comment>
<keyword evidence="6 10" id="KW-0472">Membrane</keyword>
<evidence type="ECO:0000313" key="13">
    <source>
        <dbReference type="EMBL" id="VFT77980.1"/>
    </source>
</evidence>
<keyword evidence="5 10" id="KW-1133">Transmembrane helix</keyword>
<evidence type="ECO:0000256" key="4">
    <source>
        <dbReference type="ARBA" id="ARBA00022692"/>
    </source>
</evidence>
<keyword evidence="14" id="KW-1185">Reference proteome</keyword>
<evidence type="ECO:0000256" key="6">
    <source>
        <dbReference type="ARBA" id="ARBA00023136"/>
    </source>
</evidence>
<feature type="transmembrane region" description="Helical" evidence="10">
    <location>
        <begin position="203"/>
        <end position="225"/>
    </location>
</feature>
<dbReference type="GO" id="GO:0019706">
    <property type="term" value="F:protein-cysteine S-palmitoyltransferase activity"/>
    <property type="evidence" value="ECO:0007669"/>
    <property type="project" value="UniProtKB-EC"/>
</dbReference>
<gene>
    <name evidence="13" type="primary">Aste57867_756</name>
    <name evidence="12" type="ORF">As57867_000755</name>
    <name evidence="13" type="ORF">ASTE57867_756</name>
</gene>
<dbReference type="Proteomes" id="UP000332933">
    <property type="component" value="Unassembled WGS sequence"/>
</dbReference>
<dbReference type="PANTHER" id="PTHR22883">
    <property type="entry name" value="ZINC FINGER DHHC DOMAIN CONTAINING PROTEIN"/>
    <property type="match status" value="1"/>
</dbReference>
<keyword evidence="9 10" id="KW-0012">Acyltransferase</keyword>
<accession>A0A485K8G1</accession>
<evidence type="ECO:0000259" key="11">
    <source>
        <dbReference type="Pfam" id="PF01529"/>
    </source>
</evidence>
<dbReference type="PROSITE" id="PS50216">
    <property type="entry name" value="DHHC"/>
    <property type="match status" value="1"/>
</dbReference>
<keyword evidence="8" id="KW-0449">Lipoprotein</keyword>
<evidence type="ECO:0000256" key="7">
    <source>
        <dbReference type="ARBA" id="ARBA00023139"/>
    </source>
</evidence>
<dbReference type="EC" id="2.3.1.225" evidence="10"/>
<feature type="transmembrane region" description="Helical" evidence="10">
    <location>
        <begin position="18"/>
        <end position="38"/>
    </location>
</feature>
<feature type="transmembrane region" description="Helical" evidence="10">
    <location>
        <begin position="237"/>
        <end position="259"/>
    </location>
</feature>
<dbReference type="EMBL" id="CAADRA010000045">
    <property type="protein sequence ID" value="VFT77980.1"/>
    <property type="molecule type" value="Genomic_DNA"/>
</dbReference>
<evidence type="ECO:0000256" key="1">
    <source>
        <dbReference type="ARBA" id="ARBA00004127"/>
    </source>
</evidence>
<organism evidence="13 14">
    <name type="scientific">Aphanomyces stellatus</name>
    <dbReference type="NCBI Taxonomy" id="120398"/>
    <lineage>
        <taxon>Eukaryota</taxon>
        <taxon>Sar</taxon>
        <taxon>Stramenopiles</taxon>
        <taxon>Oomycota</taxon>
        <taxon>Saprolegniomycetes</taxon>
        <taxon>Saprolegniales</taxon>
        <taxon>Verrucalvaceae</taxon>
        <taxon>Aphanomyces</taxon>
    </lineage>
</organism>
<feature type="domain" description="Palmitoyltransferase DHHC" evidence="11">
    <location>
        <begin position="156"/>
        <end position="291"/>
    </location>
</feature>